<evidence type="ECO:0000313" key="2">
    <source>
        <dbReference type="EMBL" id="MPL56772.1"/>
    </source>
</evidence>
<gene>
    <name evidence="2" type="ORF">SDC9_02262</name>
</gene>
<comment type="caution">
    <text evidence="2">The sequence shown here is derived from an EMBL/GenBank/DDBJ whole genome shotgun (WGS) entry which is preliminary data.</text>
</comment>
<keyword evidence="1" id="KW-0812">Transmembrane</keyword>
<name>A0A644SSX2_9ZZZZ</name>
<proteinExistence type="predicted"/>
<sequence length="72" mass="8624">MIMNLYNKSTLKTLATCSYILLFAANFLLVTEIILYVLKVQKNFQENILYFFFMSLIITFFMIKMYLKSEEN</sequence>
<protein>
    <submittedName>
        <fullName evidence="2">Uncharacterized protein</fullName>
    </submittedName>
</protein>
<dbReference type="AlphaFoldDB" id="A0A644SSX2"/>
<organism evidence="2">
    <name type="scientific">bioreactor metagenome</name>
    <dbReference type="NCBI Taxonomy" id="1076179"/>
    <lineage>
        <taxon>unclassified sequences</taxon>
        <taxon>metagenomes</taxon>
        <taxon>ecological metagenomes</taxon>
    </lineage>
</organism>
<keyword evidence="1" id="KW-1133">Transmembrane helix</keyword>
<reference evidence="2" key="1">
    <citation type="submission" date="2019-08" db="EMBL/GenBank/DDBJ databases">
        <authorList>
            <person name="Kucharzyk K."/>
            <person name="Murdoch R.W."/>
            <person name="Higgins S."/>
            <person name="Loffler F."/>
        </authorList>
    </citation>
    <scope>NUCLEOTIDE SEQUENCE</scope>
</reference>
<feature type="transmembrane region" description="Helical" evidence="1">
    <location>
        <begin position="12"/>
        <end position="36"/>
    </location>
</feature>
<feature type="transmembrane region" description="Helical" evidence="1">
    <location>
        <begin position="48"/>
        <end position="67"/>
    </location>
</feature>
<accession>A0A644SSX2</accession>
<dbReference type="EMBL" id="VSSQ01000003">
    <property type="protein sequence ID" value="MPL56772.1"/>
    <property type="molecule type" value="Genomic_DNA"/>
</dbReference>
<evidence type="ECO:0000256" key="1">
    <source>
        <dbReference type="SAM" id="Phobius"/>
    </source>
</evidence>
<keyword evidence="1" id="KW-0472">Membrane</keyword>